<sequence>MSKLLPVSMLFSVIDSHRISAALFFMTGFLALPALAELDLEYREETLEPEVQLKAYENRTV</sequence>
<reference evidence="1" key="1">
    <citation type="journal article" date="2020" name="mSystems">
        <title>Genome- and Community-Level Interaction Insights into Carbon Utilization and Element Cycling Functions of Hydrothermarchaeota in Hydrothermal Sediment.</title>
        <authorList>
            <person name="Zhou Z."/>
            <person name="Liu Y."/>
            <person name="Xu W."/>
            <person name="Pan J."/>
            <person name="Luo Z.H."/>
            <person name="Li M."/>
        </authorList>
    </citation>
    <scope>NUCLEOTIDE SEQUENCE [LARGE SCALE GENOMIC DNA]</scope>
    <source>
        <strain evidence="1">HyVt-458</strain>
    </source>
</reference>
<comment type="caution">
    <text evidence="1">The sequence shown here is derived from an EMBL/GenBank/DDBJ whole genome shotgun (WGS) entry which is preliminary data.</text>
</comment>
<organism evidence="1">
    <name type="scientific">Thiolapillus brandeum</name>
    <dbReference type="NCBI Taxonomy" id="1076588"/>
    <lineage>
        <taxon>Bacteria</taxon>
        <taxon>Pseudomonadati</taxon>
        <taxon>Pseudomonadota</taxon>
        <taxon>Gammaproteobacteria</taxon>
        <taxon>Chromatiales</taxon>
        <taxon>Sedimenticolaceae</taxon>
        <taxon>Thiolapillus</taxon>
    </lineage>
</organism>
<protein>
    <submittedName>
        <fullName evidence="1">Uncharacterized protein</fullName>
    </submittedName>
</protein>
<proteinExistence type="predicted"/>
<evidence type="ECO:0000313" key="1">
    <source>
        <dbReference type="EMBL" id="HEC06856.1"/>
    </source>
</evidence>
<gene>
    <name evidence="1" type="ORF">ENJ12_08400</name>
</gene>
<dbReference type="Proteomes" id="UP000886339">
    <property type="component" value="Unassembled WGS sequence"/>
</dbReference>
<accession>A0A831RW63</accession>
<name>A0A831RW63_9GAMM</name>
<dbReference type="EMBL" id="DRLF01000294">
    <property type="protein sequence ID" value="HEC06856.1"/>
    <property type="molecule type" value="Genomic_DNA"/>
</dbReference>
<feature type="non-terminal residue" evidence="1">
    <location>
        <position position="61"/>
    </location>
</feature>
<dbReference type="AlphaFoldDB" id="A0A831RW63"/>